<feature type="topological domain" description="Lumenal" evidence="9">
    <location>
        <begin position="1"/>
        <end position="5"/>
    </location>
</feature>
<gene>
    <name evidence="9" type="primary">GET1</name>
    <name evidence="11" type="ORF">DNG_06088</name>
</gene>
<proteinExistence type="inferred from homology"/>
<dbReference type="Proteomes" id="UP001187682">
    <property type="component" value="Unassembled WGS sequence"/>
</dbReference>
<dbReference type="GO" id="GO:0043529">
    <property type="term" value="C:GET complex"/>
    <property type="evidence" value="ECO:0007669"/>
    <property type="project" value="InterPro"/>
</dbReference>
<dbReference type="PANTHER" id="PTHR42650">
    <property type="entry name" value="TAIL-ANCHORED PROTEIN INSERTION RECEPTOR WRB"/>
    <property type="match status" value="1"/>
</dbReference>
<dbReference type="EMBL" id="ONZQ02000008">
    <property type="protein sequence ID" value="SPO03405.1"/>
    <property type="molecule type" value="Genomic_DNA"/>
</dbReference>
<protein>
    <submittedName>
        <fullName evidence="11">Related to Protein GET1</fullName>
    </submittedName>
</protein>
<evidence type="ECO:0000256" key="5">
    <source>
        <dbReference type="ARBA" id="ARBA00022824"/>
    </source>
</evidence>
<dbReference type="GO" id="GO:0071816">
    <property type="term" value="P:tail-anchored membrane protein insertion into ER membrane"/>
    <property type="evidence" value="ECO:0007669"/>
    <property type="project" value="InterPro"/>
</dbReference>
<dbReference type="InterPro" id="IPR028945">
    <property type="entry name" value="Get1"/>
</dbReference>
<dbReference type="InterPro" id="IPR027538">
    <property type="entry name" value="Get1_fungi"/>
</dbReference>
<evidence type="ECO:0000256" key="6">
    <source>
        <dbReference type="ARBA" id="ARBA00022989"/>
    </source>
</evidence>
<dbReference type="AlphaFoldDB" id="A0AAE8SW48"/>
<accession>A0AAE8SW48</accession>
<dbReference type="GO" id="GO:0043495">
    <property type="term" value="F:protein-membrane adaptor activity"/>
    <property type="evidence" value="ECO:0007669"/>
    <property type="project" value="TreeGrafter"/>
</dbReference>
<comment type="caution">
    <text evidence="11">The sequence shown here is derived from an EMBL/GenBank/DDBJ whole genome shotgun (WGS) entry which is preliminary data.</text>
</comment>
<evidence type="ECO:0000256" key="4">
    <source>
        <dbReference type="ARBA" id="ARBA00022692"/>
    </source>
</evidence>
<dbReference type="GO" id="GO:0005789">
    <property type="term" value="C:endoplasmic reticulum membrane"/>
    <property type="evidence" value="ECO:0007669"/>
    <property type="project" value="UniProtKB-SubCell"/>
</dbReference>
<keyword evidence="3 9" id="KW-0813">Transport</keyword>
<name>A0AAE8SW48_9PEZI</name>
<feature type="topological domain" description="Cytoplasmic" evidence="9">
    <location>
        <begin position="174"/>
        <end position="214"/>
    </location>
</feature>
<dbReference type="Gene3D" id="1.10.287.660">
    <property type="entry name" value="Helix hairpin bin"/>
    <property type="match status" value="1"/>
</dbReference>
<evidence type="ECO:0000256" key="3">
    <source>
        <dbReference type="ARBA" id="ARBA00022448"/>
    </source>
</evidence>
<dbReference type="PANTHER" id="PTHR42650:SF1">
    <property type="entry name" value="GUIDED ENTRY OF TAIL-ANCHORED PROTEINS FACTOR 1"/>
    <property type="match status" value="1"/>
</dbReference>
<keyword evidence="7" id="KW-0175">Coiled coil</keyword>
<reference evidence="11" key="1">
    <citation type="submission" date="2018-03" db="EMBL/GenBank/DDBJ databases">
        <authorList>
            <person name="Guldener U."/>
        </authorList>
    </citation>
    <scope>NUCLEOTIDE SEQUENCE</scope>
</reference>
<dbReference type="Pfam" id="PF04420">
    <property type="entry name" value="CHD5"/>
    <property type="match status" value="1"/>
</dbReference>
<evidence type="ECO:0000313" key="11">
    <source>
        <dbReference type="EMBL" id="SPO03405.1"/>
    </source>
</evidence>
<evidence type="ECO:0000256" key="9">
    <source>
        <dbReference type="HAMAP-Rule" id="MF_03113"/>
    </source>
</evidence>
<keyword evidence="5 9" id="KW-0256">Endoplasmic reticulum</keyword>
<sequence length="214" mass="24265">MSPILLLVVFAVELFIVIVNAVGAATINGLLWSALNRLPLESSKLAGETRKLQKEYLKIRLELNATSSQDEFAKWAKLRRQHDKALEKLEKNKQAMTASKAKFDTYVNAIRILLTRAPHYAIPFWYSKEPMFWLPRELFPYYAEWFLSLPKAPLGSVSIMSWQLACTAIIKLLTEALAAIYALVVISKSKEKEQVKVPGRTAPAESQQSEKKEL</sequence>
<evidence type="ECO:0000256" key="2">
    <source>
        <dbReference type="ARBA" id="ARBA00010799"/>
    </source>
</evidence>
<evidence type="ECO:0000313" key="12">
    <source>
        <dbReference type="Proteomes" id="UP001187682"/>
    </source>
</evidence>
<organism evidence="11 12">
    <name type="scientific">Cephalotrichum gorgonifer</name>
    <dbReference type="NCBI Taxonomy" id="2041049"/>
    <lineage>
        <taxon>Eukaryota</taxon>
        <taxon>Fungi</taxon>
        <taxon>Dikarya</taxon>
        <taxon>Ascomycota</taxon>
        <taxon>Pezizomycotina</taxon>
        <taxon>Sordariomycetes</taxon>
        <taxon>Hypocreomycetidae</taxon>
        <taxon>Microascales</taxon>
        <taxon>Microascaceae</taxon>
        <taxon>Cephalotrichum</taxon>
    </lineage>
</organism>
<evidence type="ECO:0000256" key="7">
    <source>
        <dbReference type="ARBA" id="ARBA00023054"/>
    </source>
</evidence>
<feature type="region of interest" description="Disordered" evidence="10">
    <location>
        <begin position="191"/>
        <end position="214"/>
    </location>
</feature>
<dbReference type="FunFam" id="1.10.287.660:FF:000006">
    <property type="entry name" value="Protein GET1"/>
    <property type="match status" value="1"/>
</dbReference>
<evidence type="ECO:0000256" key="8">
    <source>
        <dbReference type="ARBA" id="ARBA00023136"/>
    </source>
</evidence>
<evidence type="ECO:0000256" key="10">
    <source>
        <dbReference type="SAM" id="MobiDB-lite"/>
    </source>
</evidence>
<comment type="subcellular location">
    <subcellularLocation>
        <location evidence="1">Endoplasmic reticulum membrane</location>
        <topology evidence="1">Multi-pass membrane protein</topology>
    </subcellularLocation>
</comment>
<dbReference type="InterPro" id="IPR029012">
    <property type="entry name" value="Helix_hairpin_bin_sf"/>
</dbReference>
<keyword evidence="12" id="KW-1185">Reference proteome</keyword>
<evidence type="ECO:0000256" key="1">
    <source>
        <dbReference type="ARBA" id="ARBA00004477"/>
    </source>
</evidence>
<comment type="similarity">
    <text evidence="2 9">Belongs to the WRB/GET1 family.</text>
</comment>
<comment type="caution">
    <text evidence="9">Lacks conserved residue(s) required for the propagation of feature annotation.</text>
</comment>
<keyword evidence="4 9" id="KW-0812">Transmembrane</keyword>
<keyword evidence="8 9" id="KW-0472">Membrane</keyword>
<dbReference type="HAMAP" id="MF_03113">
    <property type="entry name" value="Get1"/>
    <property type="match status" value="1"/>
</dbReference>
<keyword evidence="6 9" id="KW-1133">Transmembrane helix</keyword>